<dbReference type="GO" id="GO:0045087">
    <property type="term" value="P:innate immune response"/>
    <property type="evidence" value="ECO:0007669"/>
    <property type="project" value="UniProtKB-KW"/>
</dbReference>
<dbReference type="GO" id="GO:0003725">
    <property type="term" value="F:double-stranded RNA binding"/>
    <property type="evidence" value="ECO:0007669"/>
    <property type="project" value="TreeGrafter"/>
</dbReference>
<dbReference type="AlphaFoldDB" id="A0A8C3CQH5"/>
<evidence type="ECO:0000256" key="3">
    <source>
        <dbReference type="ARBA" id="ARBA00022859"/>
    </source>
</evidence>
<evidence type="ECO:0000313" key="8">
    <source>
        <dbReference type="Proteomes" id="UP000694556"/>
    </source>
</evidence>
<dbReference type="GO" id="GO:0005524">
    <property type="term" value="F:ATP binding"/>
    <property type="evidence" value="ECO:0007669"/>
    <property type="project" value="UniProtKB-KW"/>
</dbReference>
<keyword evidence="4" id="KW-0694">RNA-binding</keyword>
<keyword evidence="8" id="KW-1185">Reference proteome</keyword>
<dbReference type="InterPro" id="IPR000626">
    <property type="entry name" value="Ubiquitin-like_dom"/>
</dbReference>
<dbReference type="InterPro" id="IPR002934">
    <property type="entry name" value="Polymerase_NTP_transf_dom"/>
</dbReference>
<dbReference type="SUPFAM" id="SSF81301">
    <property type="entry name" value="Nucleotidyltransferase"/>
    <property type="match status" value="1"/>
</dbReference>
<dbReference type="InterPro" id="IPR006116">
    <property type="entry name" value="NT_2-5OAS_ClassI-CCAase"/>
</dbReference>
<comment type="similarity">
    <text evidence="1">Belongs to the 2-5A synthase family.</text>
</comment>
<dbReference type="Gene3D" id="3.30.460.10">
    <property type="entry name" value="Beta Polymerase, domain 2"/>
    <property type="match status" value="1"/>
</dbReference>
<dbReference type="FunFam" id="3.10.20.90:FF:000205">
    <property type="entry name" value="2'-5'-oligoadenylate synthase-like protein 2"/>
    <property type="match status" value="1"/>
</dbReference>
<dbReference type="CDD" id="cd01811">
    <property type="entry name" value="Ubl1_OASL"/>
    <property type="match status" value="1"/>
</dbReference>
<protein>
    <submittedName>
        <fullName evidence="7">2'-5'-oligoadenylate synthetase like</fullName>
    </submittedName>
</protein>
<dbReference type="SMART" id="SM00213">
    <property type="entry name" value="UBQ"/>
    <property type="match status" value="2"/>
</dbReference>
<reference evidence="7" key="3">
    <citation type="submission" date="2025-09" db="UniProtKB">
        <authorList>
            <consortium name="Ensembl"/>
        </authorList>
    </citation>
    <scope>IDENTIFICATION</scope>
</reference>
<dbReference type="GO" id="GO:0001730">
    <property type="term" value="F:2'-5'-oligoadenylate synthetase activity"/>
    <property type="evidence" value="ECO:0007669"/>
    <property type="project" value="UniProtKB-EC"/>
</dbReference>
<evidence type="ECO:0000256" key="5">
    <source>
        <dbReference type="ARBA" id="ARBA00023118"/>
    </source>
</evidence>
<keyword evidence="2" id="KW-0399">Innate immunity</keyword>
<dbReference type="GO" id="GO:0005829">
    <property type="term" value="C:cytosol"/>
    <property type="evidence" value="ECO:0007669"/>
    <property type="project" value="TreeGrafter"/>
</dbReference>
<evidence type="ECO:0000256" key="2">
    <source>
        <dbReference type="ARBA" id="ARBA00022588"/>
    </source>
</evidence>
<dbReference type="PANTHER" id="PTHR11258:SF7">
    <property type="entry name" value="2'-5'-OLIGOADENYLATE SYNTHASE-LIKE PROTEIN 2"/>
    <property type="match status" value="1"/>
</dbReference>
<dbReference type="Pfam" id="PF01909">
    <property type="entry name" value="NTP_transf_2"/>
    <property type="match status" value="1"/>
</dbReference>
<evidence type="ECO:0000256" key="4">
    <source>
        <dbReference type="ARBA" id="ARBA00022884"/>
    </source>
</evidence>
<reference evidence="7" key="1">
    <citation type="submission" date="2018-09" db="EMBL/GenBank/DDBJ databases">
        <title>Common duck and Muscovy duck high density SNP chip.</title>
        <authorList>
            <person name="Vignal A."/>
            <person name="Thebault N."/>
            <person name="Warren W.C."/>
        </authorList>
    </citation>
    <scope>NUCLEOTIDE SEQUENCE [LARGE SCALE GENOMIC DNA]</scope>
</reference>
<proteinExistence type="inferred from homology"/>
<dbReference type="PRINTS" id="PR00348">
    <property type="entry name" value="UBIQUITIN"/>
</dbReference>
<dbReference type="InterPro" id="IPR019956">
    <property type="entry name" value="Ubiquitin_dom"/>
</dbReference>
<sequence>MELRDVPTAQLDGWVAATLQPSPDFTAAVKNTVRQICDFLKEQCFEDEIRVFKTVKGGSAGKGTALRNNSDADVVIFLSCFSSYLQQRQEHPRILQFIEMRLQECRQRLSFTVSISPPRYKGRSLSLTLFSNSESIEVDILPTYDALGQVTQDGPPDPQVYVDLLNVNSSPGEFSTCFTELQKKFVKRCPAKLKNLLRLVKHWYKQMLKPRYPGADLPPKYALELLTIYAWEQGTNSEEAFSLAEGFRTVLKLLCQYRDICVYWEKYYSLQHQQIGTHLKQLLKMPCPIILDPADPTGILGQGKQWDLVAEEAARCCTSMPCVTGTHPWNVQPAKPVTLEVKGLQGARLCITVSPSTTIWQLKEEIKRKWGISPYQQRLSQQPAGTSLILQDDNSLASYGIYYDTTLVLLHTQPQEMDIFVKDIKGQTMTYSVRPADTVLDLKKKINSRQGIPVEQQHLTYDSRTLEDQYTLEQYKVQPKSNIYLLLRLRGGAGPQHPGCQPS</sequence>
<feature type="domain" description="Ubiquitin-like" evidence="6">
    <location>
        <begin position="417"/>
        <end position="492"/>
    </location>
</feature>
<dbReference type="Gene3D" id="3.10.20.90">
    <property type="entry name" value="Phosphatidylinositol 3-kinase Catalytic Subunit, Chain A, domain 1"/>
    <property type="match status" value="2"/>
</dbReference>
<evidence type="ECO:0000313" key="7">
    <source>
        <dbReference type="Ensembl" id="ENSCMMP00000024671.1"/>
    </source>
</evidence>
<dbReference type="InterPro" id="IPR029071">
    <property type="entry name" value="Ubiquitin-like_domsf"/>
</dbReference>
<keyword evidence="3" id="KW-0391">Immunity</keyword>
<dbReference type="Pfam" id="PF00240">
    <property type="entry name" value="ubiquitin"/>
    <property type="match status" value="2"/>
</dbReference>
<organism evidence="7 8">
    <name type="scientific">Cairina moschata</name>
    <name type="common">Muscovy duck</name>
    <dbReference type="NCBI Taxonomy" id="8855"/>
    <lineage>
        <taxon>Eukaryota</taxon>
        <taxon>Metazoa</taxon>
        <taxon>Chordata</taxon>
        <taxon>Craniata</taxon>
        <taxon>Vertebrata</taxon>
        <taxon>Euteleostomi</taxon>
        <taxon>Archelosauria</taxon>
        <taxon>Archosauria</taxon>
        <taxon>Dinosauria</taxon>
        <taxon>Saurischia</taxon>
        <taxon>Theropoda</taxon>
        <taxon>Coelurosauria</taxon>
        <taxon>Aves</taxon>
        <taxon>Neognathae</taxon>
        <taxon>Galloanserae</taxon>
        <taxon>Anseriformes</taxon>
        <taxon>Anatidae</taxon>
        <taxon>Anatinae</taxon>
        <taxon>Cairina</taxon>
    </lineage>
</organism>
<dbReference type="SUPFAM" id="SSF54236">
    <property type="entry name" value="Ubiquitin-like"/>
    <property type="match status" value="2"/>
</dbReference>
<dbReference type="InterPro" id="IPR043519">
    <property type="entry name" value="NT_sf"/>
</dbReference>
<dbReference type="GO" id="GO:0051607">
    <property type="term" value="P:defense response to virus"/>
    <property type="evidence" value="ECO:0007669"/>
    <property type="project" value="UniProtKB-KW"/>
</dbReference>
<evidence type="ECO:0000259" key="6">
    <source>
        <dbReference type="PROSITE" id="PS50053"/>
    </source>
</evidence>
<dbReference type="InterPro" id="IPR018952">
    <property type="entry name" value="2-5-oligoAdlate_synth_1_dom2/C"/>
</dbReference>
<dbReference type="Proteomes" id="UP000694556">
    <property type="component" value="Chromosome 13"/>
</dbReference>
<dbReference type="PROSITE" id="PS50152">
    <property type="entry name" value="25A_SYNTH_3"/>
    <property type="match status" value="1"/>
</dbReference>
<dbReference type="Ensembl" id="ENSCMMT00000026980.1">
    <property type="protein sequence ID" value="ENSCMMP00000024671.1"/>
    <property type="gene ID" value="ENSCMMG00000015269.1"/>
</dbReference>
<feature type="domain" description="Ubiquitin-like" evidence="6">
    <location>
        <begin position="337"/>
        <end position="416"/>
    </location>
</feature>
<dbReference type="GO" id="GO:0045071">
    <property type="term" value="P:negative regulation of viral genome replication"/>
    <property type="evidence" value="ECO:0007669"/>
    <property type="project" value="TreeGrafter"/>
</dbReference>
<dbReference type="PANTHER" id="PTHR11258">
    <property type="entry name" value="2-5 OLIGOADENYLATE SYNTHETASE"/>
    <property type="match status" value="1"/>
</dbReference>
<dbReference type="Gene3D" id="1.10.1410.20">
    <property type="entry name" value="2'-5'-oligoadenylate synthetase 1, domain 2"/>
    <property type="match status" value="1"/>
</dbReference>
<evidence type="ECO:0000256" key="1">
    <source>
        <dbReference type="ARBA" id="ARBA00009526"/>
    </source>
</evidence>
<name>A0A8C3CQH5_CAIMO</name>
<accession>A0A8C3CQH5</accession>
<reference evidence="7" key="2">
    <citation type="submission" date="2025-08" db="UniProtKB">
        <authorList>
            <consortium name="Ensembl"/>
        </authorList>
    </citation>
    <scope>IDENTIFICATION</scope>
</reference>
<dbReference type="GO" id="GO:0016020">
    <property type="term" value="C:membrane"/>
    <property type="evidence" value="ECO:0007669"/>
    <property type="project" value="TreeGrafter"/>
</dbReference>
<dbReference type="FunFam" id="3.30.460.10:FF:000007">
    <property type="entry name" value="2'-5'-oligoadenylate synthetase 1"/>
    <property type="match status" value="1"/>
</dbReference>
<dbReference type="Pfam" id="PF10421">
    <property type="entry name" value="OAS1_C"/>
    <property type="match status" value="1"/>
</dbReference>
<dbReference type="CDD" id="cd05400">
    <property type="entry name" value="NT_2-5OAS_ClassI-CCAase"/>
    <property type="match status" value="1"/>
</dbReference>
<dbReference type="SUPFAM" id="SSF81631">
    <property type="entry name" value="PAP/OAS1 substrate-binding domain"/>
    <property type="match status" value="1"/>
</dbReference>
<keyword evidence="5" id="KW-0051">Antiviral defense</keyword>
<dbReference type="GO" id="GO:0005654">
    <property type="term" value="C:nucleoplasm"/>
    <property type="evidence" value="ECO:0007669"/>
    <property type="project" value="TreeGrafter"/>
</dbReference>
<dbReference type="FunFam" id="1.10.1410.20:FF:000001">
    <property type="entry name" value="2'-5'-oligoadenylate synthetase 1"/>
    <property type="match status" value="1"/>
</dbReference>
<dbReference type="PROSITE" id="PS50053">
    <property type="entry name" value="UBIQUITIN_2"/>
    <property type="match status" value="2"/>
</dbReference>